<evidence type="ECO:0000256" key="5">
    <source>
        <dbReference type="ARBA" id="ARBA00022833"/>
    </source>
</evidence>
<evidence type="ECO:0000256" key="3">
    <source>
        <dbReference type="ARBA" id="ARBA00022729"/>
    </source>
</evidence>
<keyword evidence="9" id="KW-0325">Glycoprotein</keyword>
<feature type="active site" evidence="10">
    <location>
        <position position="1070"/>
    </location>
</feature>
<feature type="domain" description="Peptidase M12A" evidence="14">
    <location>
        <begin position="1037"/>
        <end position="1173"/>
    </location>
</feature>
<evidence type="ECO:0000256" key="1">
    <source>
        <dbReference type="ARBA" id="ARBA00022670"/>
    </source>
</evidence>
<feature type="domain" description="MAM" evidence="13">
    <location>
        <begin position="2539"/>
        <end position="2709"/>
    </location>
</feature>
<feature type="binding site" evidence="10">
    <location>
        <position position="3367"/>
    </location>
    <ligand>
        <name>Zn(2+)</name>
        <dbReference type="ChEBI" id="CHEBI:29105"/>
        <note>catalytic</note>
    </ligand>
</feature>
<evidence type="ECO:0000256" key="7">
    <source>
        <dbReference type="ARBA" id="ARBA00023145"/>
    </source>
</evidence>
<feature type="domain" description="MAM" evidence="13">
    <location>
        <begin position="2188"/>
        <end position="2313"/>
    </location>
</feature>
<feature type="domain" description="MAM" evidence="13">
    <location>
        <begin position="1180"/>
        <end position="1353"/>
    </location>
</feature>
<dbReference type="FunFam" id="3.40.390.10:FF:000015">
    <property type="entry name" value="Meprin A subunit"/>
    <property type="match status" value="3"/>
</dbReference>
<dbReference type="GO" id="GO:0016020">
    <property type="term" value="C:membrane"/>
    <property type="evidence" value="ECO:0007669"/>
    <property type="project" value="InterPro"/>
</dbReference>
<feature type="binding site" evidence="10">
    <location>
        <position position="2438"/>
    </location>
    <ligand>
        <name>Zn(2+)</name>
        <dbReference type="ChEBI" id="CHEBI:29105"/>
        <note>catalytic</note>
    </ligand>
</feature>
<dbReference type="SUPFAM" id="SSF55486">
    <property type="entry name" value="Metalloproteases ('zincins'), catalytic domain"/>
    <property type="match status" value="8"/>
</dbReference>
<feature type="signal peptide" evidence="11">
    <location>
        <begin position="1"/>
        <end position="18"/>
    </location>
</feature>
<feature type="binding site" evidence="10">
    <location>
        <position position="3361"/>
    </location>
    <ligand>
        <name>Zn(2+)</name>
        <dbReference type="ChEBI" id="CHEBI:29105"/>
        <note>catalytic</note>
    </ligand>
</feature>
<dbReference type="GO" id="GO:0004222">
    <property type="term" value="F:metalloendopeptidase activity"/>
    <property type="evidence" value="ECO:0007669"/>
    <property type="project" value="UniProtKB-UniRule"/>
</dbReference>
<feature type="active site" evidence="10">
    <location>
        <position position="2078"/>
    </location>
</feature>
<dbReference type="PANTHER" id="PTHR10127:SF903">
    <property type="entry name" value="MEPRIN A SUBUNIT"/>
    <property type="match status" value="1"/>
</dbReference>
<feature type="binding site" evidence="10">
    <location>
        <position position="1586"/>
    </location>
    <ligand>
        <name>Zn(2+)</name>
        <dbReference type="ChEBI" id="CHEBI:29105"/>
        <note>catalytic</note>
    </ligand>
</feature>
<feature type="binding site" evidence="10">
    <location>
        <position position="699"/>
    </location>
    <ligand>
        <name>Zn(2+)</name>
        <dbReference type="ChEBI" id="CHEBI:29105"/>
        <note>catalytic</note>
    </ligand>
</feature>
<feature type="region of interest" description="Disordered" evidence="12">
    <location>
        <begin position="546"/>
        <end position="579"/>
    </location>
</feature>
<dbReference type="GO" id="GO:0006508">
    <property type="term" value="P:proteolysis"/>
    <property type="evidence" value="ECO:0007669"/>
    <property type="project" value="UniProtKB-KW"/>
</dbReference>
<gene>
    <name evidence="15" type="ORF">ROHU_030841</name>
</gene>
<feature type="domain" description="MAM" evidence="13">
    <location>
        <begin position="800"/>
        <end position="925"/>
    </location>
</feature>
<dbReference type="CDD" id="cd04280">
    <property type="entry name" value="ZnMc_astacin_like"/>
    <property type="match status" value="3"/>
</dbReference>
<proteinExistence type="evidence at protein level"/>
<evidence type="ECO:0000256" key="12">
    <source>
        <dbReference type="SAM" id="MobiDB-lite"/>
    </source>
</evidence>
<feature type="active site" evidence="10">
    <location>
        <position position="2907"/>
    </location>
</feature>
<name>A0A498LRF5_LABRO</name>
<evidence type="ECO:0000259" key="13">
    <source>
        <dbReference type="PROSITE" id="PS50060"/>
    </source>
</evidence>
<feature type="domain" description="Peptidase M12A" evidence="14">
    <location>
        <begin position="2907"/>
        <end position="2970"/>
    </location>
</feature>
<comment type="caution">
    <text evidence="15">The sequence shown here is derived from an EMBL/GenBank/DDBJ whole genome shotgun (WGS) entry which is preliminary data.</text>
</comment>
<dbReference type="PROSITE" id="PS50060">
    <property type="entry name" value="MAM_2"/>
    <property type="match status" value="8"/>
</dbReference>
<feature type="binding site" evidence="10">
    <location>
        <position position="1073"/>
    </location>
    <ligand>
        <name>Zn(2+)</name>
        <dbReference type="ChEBI" id="CHEBI:29105"/>
        <note>catalytic</note>
    </ligand>
</feature>
<feature type="binding site" evidence="10">
    <location>
        <position position="2428"/>
    </location>
    <ligand>
        <name>Zn(2+)</name>
        <dbReference type="ChEBI" id="CHEBI:29105"/>
        <note>catalytic</note>
    </ligand>
</feature>
<dbReference type="EMBL" id="QBIY01013213">
    <property type="protein sequence ID" value="RXN10263.1"/>
    <property type="molecule type" value="Genomic_DNA"/>
</dbReference>
<keyword evidence="5 10" id="KW-0862">Zinc</keyword>
<organism evidence="15 16">
    <name type="scientific">Labeo rohita</name>
    <name type="common">Indian major carp</name>
    <name type="synonym">Cyprinus rohita</name>
    <dbReference type="NCBI Taxonomy" id="84645"/>
    <lineage>
        <taxon>Eukaryota</taxon>
        <taxon>Metazoa</taxon>
        <taxon>Chordata</taxon>
        <taxon>Craniata</taxon>
        <taxon>Vertebrata</taxon>
        <taxon>Euteleostomi</taxon>
        <taxon>Actinopterygii</taxon>
        <taxon>Neopterygii</taxon>
        <taxon>Teleostei</taxon>
        <taxon>Ostariophysi</taxon>
        <taxon>Cypriniformes</taxon>
        <taxon>Cyprinidae</taxon>
        <taxon>Labeoninae</taxon>
        <taxon>Labeonini</taxon>
        <taxon>Labeo</taxon>
    </lineage>
</organism>
<keyword evidence="8" id="KW-1015">Disulfide bond</keyword>
<feature type="domain" description="Peptidase M12A" evidence="14">
    <location>
        <begin position="2400"/>
        <end position="2532"/>
    </location>
</feature>
<dbReference type="Pfam" id="PF00629">
    <property type="entry name" value="MAM"/>
    <property type="match status" value="8"/>
</dbReference>
<feature type="chain" id="PRO_5019614038" description="Metalloendopeptidase" evidence="11">
    <location>
        <begin position="19"/>
        <end position="3885"/>
    </location>
</feature>
<dbReference type="EC" id="3.4.24.-" evidence="11"/>
<keyword evidence="1 10" id="KW-0645">Protease</keyword>
<keyword evidence="6 10" id="KW-0482">Metalloprotease</keyword>
<feature type="binding site" evidence="10">
    <location>
        <position position="2432"/>
    </location>
    <ligand>
        <name>Zn(2+)</name>
        <dbReference type="ChEBI" id="CHEBI:29105"/>
        <note>catalytic</note>
    </ligand>
</feature>
<feature type="binding site" evidence="10">
    <location>
        <position position="2081"/>
    </location>
    <ligand>
        <name>Zn(2+)</name>
        <dbReference type="ChEBI" id="CHEBI:29105"/>
        <note>catalytic</note>
    </ligand>
</feature>
<accession>A0A498LRF5</accession>
<dbReference type="PRINTS" id="PR00020">
    <property type="entry name" value="MAMDOMAIN"/>
</dbReference>
<dbReference type="STRING" id="84645.A0A498LRF5"/>
<feature type="domain" description="MAM" evidence="13">
    <location>
        <begin position="3389"/>
        <end position="3586"/>
    </location>
</feature>
<feature type="domain" description="MAM" evidence="13">
    <location>
        <begin position="2977"/>
        <end position="3147"/>
    </location>
</feature>
<protein>
    <recommendedName>
        <fullName evidence="11">Metalloendopeptidase</fullName>
        <ecNumber evidence="11">3.4.24.-</ecNumber>
    </recommendedName>
</protein>
<dbReference type="FunFam" id="2.60.210.10:FF:000009">
    <property type="entry name" value="Meprin A subunit"/>
    <property type="match status" value="3"/>
</dbReference>
<feature type="binding site" evidence="10">
    <location>
        <position position="1069"/>
    </location>
    <ligand>
        <name>Zn(2+)</name>
        <dbReference type="ChEBI" id="CHEBI:29105"/>
        <note>catalytic</note>
    </ligand>
</feature>
<evidence type="ECO:0000256" key="11">
    <source>
        <dbReference type="RuleBase" id="RU361183"/>
    </source>
</evidence>
<comment type="cofactor">
    <cofactor evidence="10 11">
        <name>Zn(2+)</name>
        <dbReference type="ChEBI" id="CHEBI:29105"/>
    </cofactor>
    <text evidence="10 11">Binds 1 zinc ion per subunit.</text>
</comment>
<feature type="binding site" evidence="10">
    <location>
        <position position="693"/>
    </location>
    <ligand>
        <name>Zn(2+)</name>
        <dbReference type="ChEBI" id="CHEBI:29105"/>
        <note>catalytic</note>
    </ligand>
</feature>
<dbReference type="Gene3D" id="3.40.390.10">
    <property type="entry name" value="Collagenase (Catalytic Domain)"/>
    <property type="match status" value="10"/>
</dbReference>
<dbReference type="PANTHER" id="PTHR10127">
    <property type="entry name" value="DISCOIDIN, CUB, EGF, LAMININ , AND ZINC METALLOPROTEASE DOMAIN CONTAINING"/>
    <property type="match status" value="1"/>
</dbReference>
<evidence type="ECO:0000313" key="16">
    <source>
        <dbReference type="Proteomes" id="UP000290572"/>
    </source>
</evidence>
<keyword evidence="4 10" id="KW-0378">Hydrolase</keyword>
<dbReference type="InterPro" id="IPR034035">
    <property type="entry name" value="Astacin-like_dom"/>
</dbReference>
<keyword evidence="2 10" id="KW-0479">Metal-binding</keyword>
<evidence type="ECO:0000256" key="6">
    <source>
        <dbReference type="ARBA" id="ARBA00023049"/>
    </source>
</evidence>
<feature type="compositionally biased region" description="Low complexity" evidence="12">
    <location>
        <begin position="552"/>
        <end position="576"/>
    </location>
</feature>
<feature type="active site" evidence="10">
    <location>
        <position position="2429"/>
    </location>
</feature>
<dbReference type="SMART" id="SM00137">
    <property type="entry name" value="MAM"/>
    <property type="match status" value="8"/>
</dbReference>
<keyword evidence="17" id="KW-1267">Proteomics identification</keyword>
<sequence length="3885" mass="442963">MLSNAFLLLSSVLTLCLASPTPPPDIVEEWKDIPDINKGLNLREGDIMMPNKRSAILGNRWDIPVPYELHVNLSVNYKGVILRALEQFRLKTCIDFKPRAAEDIPYISVESREGENVTTTGGTPYDYFSVMHYGKNYFSNGNGPTIITKRPEFQDVIGQRLDMSEYDVIELNKLYKCNSSISFLDHCSFDDESLCQMSVCSAADYGWKRVTSVSGINVTDHTYLDKEQNETSFFMHFSTEGRSEGDTARLESKTMTPKRDCKVQCLQFYYYHSGHESDQLNIWIREYQNEEDNRGTLTLMDQITGPPGNYWKLHHVPLNANKTFQVVFEARKGAGNSSGGFSLDDINISETECPHTWQIRDFKKILDNTAINIDSPLYYSSDGYRFQAALKVHENYLLIYVRLVSGAYDDQLQWPCPWRQITVQMLDQNPHIQKRMSFEQSITTDPALASSNVSYYWDNPRKGGNQVFIGNESVFVGEWTYSYYVIRDDLTRREFIKGGDIIFLFSMQDISGLFQNHALPCPKVTVKNFNITSNASAQQESCASRALPIPETTSTTTTPATGTTTTPGPTKGCKSTSGTGNIHGGLNLREGDIMMPEERSAILGNRWDIPVPYELHVNLSVNYKGVILRALEQFRLKSCIDFKPRTAEEIPYISVESLRGCGSYVGRVFAGAQPLSIGDGCGLKSIVEHEFLHALGFFHEQSRYDRDDYVTINYENVVPGYEGSFNKVSEDVSTTGGTPYDYYSVMHYGKYAFSNGNGTTITTKRPEFQDVIGQYIEMSEIDVIELNRLYKCNSSVSFLDHCSFDDESLCQMSVCSAADYGWKRVTSVSGISVTDHTYLGKEQNETSFFMHFSTEGRNEGDTARLESKTMTPKRDCKVQCLQFYYYHSGHESDQLNIWIREYQNEEDNRGTLTLMDQITDVSYFWDNPRKNENQQIIGSESVFVGTWIYSHYVGKDAFTMRDYIKGGDLIFLFTMQDISGLFQNHALPCPKVTVKNFNVTSDASAQQESCASRDLPITETTSTTTTPATGTTTTPGPTERCWSYVGRTSPGAQTLSIGIGCGTKGIVEHEFLHALGFWHEQSRYDRDDYVTINFTNIITGKKSNFNKYNKNISTTQDTPYDYYSVMHYNKNAFSNGNGSTIITKRPELQDVTGQRLDMSEYDVIELNKCYKCNSSVSFLDHCSFDDDSLCQMSVCSAADYGWKRVTSVSGISVTDHTYLGKEQNGTSFFIHFSTKGGIKGDARMESKTMTPKRDCKVQCLQFYYYHSGHESDQLNIWIREYQNETDSKGTLRLMDQITDVSYYWDNPRKGGNQVIISNESVFVGTWTHSYNVRRDDLTGREFIKGGDIIFCFSIQDISGLLQNHSLPCPKVTVKNFNVTSDASAQQESCAPSENEFMCFSSAELWFGSLFCITFGKCGNLQSLLQYIPPQDKVGINGEWKGIPDINRGKTNILSKELKYDFISSLNLREGDIMMLNQTNAISGNQYRWNITIPYELSVNLILDVVIGLNYKGVILRAFEQFRLKSCIDFKPRAAEDISYISVESREGCWSYVGRTSPGAQTLSIGNGCGFKAIVEHEFLHALGFWHEQSRYDRDDYVTINFTNIITGYEHNFDKYSENVTTTGGTPYDYYSVMHYDKNAFSNGNGSTIITKRPEFQNVIGQHLDMSEYDAMKLNKLYKCNSSISFLDHCSFDNESSCQMSVCSAADYGWKRMMSVSGINVSDHTLGKEQNGTSFFMHFSTEGRNKGDTARIESKIMSPKRDCKVQCLQFYYYHSGHESDQLNIWIREYQNEADSRGTLRIMDQITGPPGNYWKLHHVPLNANKTFQVVFEARKGAGNSSGGFSLDDINISETECPHTWQIRDFKNVLNNSVSDTVMYSPLYYSSEGYRFQAGLEVYENYFLINVRLVSGAYDEQLQWPCPWRQITIQMLDQNPHIQKRMSSEKSFTTDPALASSNASYYWDSPRKGGNQVVIGNESVFVGNWTPSYYVIRDDLTRREFIKGGDIIFLFSMQDISGLLQNQSLSCPKVTAKNFNVTADVSAQQGPCAPRCWSYVGHTSPGAQTLSIGDGCGFKAIVEHEFLHALGFWHEQSRYDRDDYVTINYENVIPGYKHNFNKYSENVSTTQDTPYDYYSVMHYHKNAFSNGNGSTIITKRPEFQDVIGQQLDMSEYDVIELNKLYKCNLSVSFLDHCSFDDESLCQMSVCSAADYGWKRVTSVSGINVSDHTYLGKEQNGTSFFMHFSTEGRNKGGTARMESKTMTPKRDCKVQCLQFYYYHSGHESDHLNIWVREYQNETDSRGTLTLMDQITDGSNYWDNPQNTGTRVVIGNETVYVGIFWGYKYAIMKEDLTRREFIKGGDIIFLFTMQDISGLHQNHSLPCPKVTVKNFNVTSDASAPCAPRCWSYVGRTSPGAQTLSIGNGCGFKAIVEHEFLHALGFWHEQSRYDRDDYVTIHFENIITGHEHNFNKYSVNQTTTQDTPYDFSSVMHYHKNAFSNGNGSTIITKRPEFQDVIGQRLDMSEYDVIELNKLYKCNSSISFLDHCSFDDESLCQMSNYSAADYGWQKVKSVSGINVTDHTYLGKEQNRTSFFMHFSTKGRNEGYTARMESKTMTPKRDCKVQCLQFYYYHSGHESDQLNIWIREYQNETDSRGTLTLMDQITGPPGNYWKLHHVPLNANKTFKVVFEARKGAGNSSGGFSLDDINISETKCPHTWQIRDFKKILDNNGRKQWDNPRNTGTKAVIGNETVYVGIFGGYEYSVMKEDLTRREFIKGGDIIFLFSMQDISGLLQKESLQNASSEDAFMHISFAEFGLLASIIYGINEEWKDIPDVNKGLNLREGDIKMPNRRNAILGNRWNIPVPYELSVNLSVNYKGVILRAFEQFRLKSCIDFKPRAAGDISYVSVESRDGENQTTTQDTPYDYYSVMHYDKNAFSNGNGSTIITKRPEFQDVIGPRLDMSEYDVIELNKLYKCNSSISFLDHCSFDNESLCQMSVCSAADYGWKRVKSVSGINVTDHTYLGKEQNGTSFFMHFSTEGKNKGDAARMESKTMTPKRDCKVQCLQFYYYHSGHESDQLKIWIREYQNETDSKGTLRLMDQITGPPGNYWKLHHVPLNANKTFQVVFEARKGAGNSSGGFSLDDINISETECPHTWQIRDFKKVLNNNVSYYWDNPRKGGNQVVIGNESVFVGTWIYSFYVMKEDHTRREFIKGGDIIFLFSMQDISELLQKDSLPCPELTVKNFSVTPDASAQQGPCVPRENEISFAEFGFGLLASIIYGTNDEWKDIPDINEGVNYKGVIMRAFEQFRLKSCIDFKPRTAEDISYISVESRDGCWSYVGRIYTGAQTLSIGNGCGVKATVEHLFLHALGFWHEQLRYDRDDYVTINFTNIITGKESDFNKYNKNMSTTQDTPYDYYSLMHYDKNAFSNGNGSTIITKRPEFQDVIGQQLDMSEYDAIELNTLYKCRTSFFMHISTKGRNKGDAARIESKTVSPKRDCKVQCLQFYYYHSGHESDQLNIWIREYQNEADSRGTLTLTDQITGPPGNYWKLHHVPLNANKTFKVVFEARKGAGNSSGGFSLDDINISETECPHTWQIRDFEKVLNNTEFGTWIYSPLYYSSDGYRFQAGLKVYQKYLYIFVRPVSGVYDDQLQWPCPWRQITVQMLDQNPHIQKRMSSEQSITTDLASNGSKYWDNPQKYRFKVVIGNESMFVGPWFYSHSVKKDDLTRREFIKGGDIIFLFSMQDISELLKKNSLPCPKVEVVKQGPCATSENAFEWISFAEFGFLPSLTYGIDGEWNDIPDINKGLNLSEGDIMMPNQRSAISGNQYRWDIPIPYALSVDLGVRHLSVTYLKLKLFSLEMAVEQKAIFCICFYMHWDFGMSSQDMTEMIM</sequence>
<feature type="domain" description="MAM" evidence="13">
    <location>
        <begin position="185"/>
        <end position="355"/>
    </location>
</feature>
<dbReference type="InterPro" id="IPR008974">
    <property type="entry name" value="TRAF-like"/>
</dbReference>
<dbReference type="Gene3D" id="2.60.210.10">
    <property type="entry name" value="Apoptosis, Tumor Necrosis Factor Receptor Associated Protein 2, Chain A"/>
    <property type="match status" value="3"/>
</dbReference>
<dbReference type="InterPro" id="IPR002083">
    <property type="entry name" value="MATH/TRAF_dom"/>
</dbReference>
<evidence type="ECO:0000313" key="15">
    <source>
        <dbReference type="EMBL" id="RXN10263.1"/>
    </source>
</evidence>
<feature type="binding site" evidence="10">
    <location>
        <position position="3357"/>
    </location>
    <ligand>
        <name>Zn(2+)</name>
        <dbReference type="ChEBI" id="CHEBI:29105"/>
        <note>catalytic</note>
    </ligand>
</feature>
<comment type="caution">
    <text evidence="10">Lacks conserved residue(s) required for the propagation of feature annotation.</text>
</comment>
<dbReference type="Proteomes" id="UP000290572">
    <property type="component" value="Unassembled WGS sequence"/>
</dbReference>
<feature type="binding site" evidence="10">
    <location>
        <position position="2077"/>
    </location>
    <ligand>
        <name>Zn(2+)</name>
        <dbReference type="ChEBI" id="CHEBI:29105"/>
        <note>catalytic</note>
    </ligand>
</feature>
<dbReference type="Pfam" id="PF01400">
    <property type="entry name" value="Astacin"/>
    <property type="match status" value="8"/>
</dbReference>
<dbReference type="GO" id="GO:0008270">
    <property type="term" value="F:zinc ion binding"/>
    <property type="evidence" value="ECO:0007669"/>
    <property type="project" value="UniProtKB-UniRule"/>
</dbReference>
<evidence type="ECO:0000256" key="10">
    <source>
        <dbReference type="PROSITE-ProRule" id="PRU01211"/>
    </source>
</evidence>
<dbReference type="CDD" id="cd06263">
    <property type="entry name" value="MAM"/>
    <property type="match status" value="8"/>
</dbReference>
<keyword evidence="7" id="KW-0865">Zymogen</keyword>
<feature type="domain" description="MAM" evidence="13">
    <location>
        <begin position="1687"/>
        <end position="1856"/>
    </location>
</feature>
<dbReference type="SMART" id="SM00235">
    <property type="entry name" value="ZnMc"/>
    <property type="match status" value="6"/>
</dbReference>
<feature type="domain" description="Peptidase M12A" evidence="14">
    <location>
        <begin position="1977"/>
        <end position="2181"/>
    </location>
</feature>
<evidence type="ECO:0000256" key="2">
    <source>
        <dbReference type="ARBA" id="ARBA00022723"/>
    </source>
</evidence>
<evidence type="ECO:0000256" key="9">
    <source>
        <dbReference type="ARBA" id="ARBA00023180"/>
    </source>
</evidence>
<reference evidence="15 16" key="1">
    <citation type="submission" date="2018-03" db="EMBL/GenBank/DDBJ databases">
        <title>Draft genome sequence of Rohu Carp (Labeo rohita).</title>
        <authorList>
            <person name="Das P."/>
            <person name="Kushwaha B."/>
            <person name="Joshi C.G."/>
            <person name="Kumar D."/>
            <person name="Nagpure N.S."/>
            <person name="Sahoo L."/>
            <person name="Das S.P."/>
            <person name="Bit A."/>
            <person name="Patnaik S."/>
            <person name="Meher P.K."/>
            <person name="Jayasankar P."/>
            <person name="Koringa P.G."/>
            <person name="Patel N.V."/>
            <person name="Hinsu A.T."/>
            <person name="Kumar R."/>
            <person name="Pandey M."/>
            <person name="Agarwal S."/>
            <person name="Srivastava S."/>
            <person name="Singh M."/>
            <person name="Iquebal M.A."/>
            <person name="Jaiswal S."/>
            <person name="Angadi U.B."/>
            <person name="Kumar N."/>
            <person name="Raza M."/>
            <person name="Shah T.M."/>
            <person name="Rai A."/>
            <person name="Jena J.K."/>
        </authorList>
    </citation>
    <scope>NUCLEOTIDE SEQUENCE [LARGE SCALE GENOMIC DNA]</scope>
    <source>
        <strain evidence="15">DASCIFA01</strain>
        <tissue evidence="15">Testis</tissue>
    </source>
</reference>
<dbReference type="Gene3D" id="2.60.120.200">
    <property type="match status" value="7"/>
</dbReference>
<dbReference type="PRINTS" id="PR00480">
    <property type="entry name" value="ASTACIN"/>
</dbReference>
<feature type="binding site" evidence="10">
    <location>
        <position position="1079"/>
    </location>
    <ligand>
        <name>Zn(2+)</name>
        <dbReference type="ChEBI" id="CHEBI:29105"/>
        <note>catalytic</note>
    </ligand>
</feature>
<feature type="binding site" evidence="10">
    <location>
        <position position="689"/>
    </location>
    <ligand>
        <name>Zn(2+)</name>
        <dbReference type="ChEBI" id="CHEBI:29105"/>
        <note>catalytic</note>
    </ligand>
</feature>
<evidence type="ECO:0000256" key="4">
    <source>
        <dbReference type="ARBA" id="ARBA00022801"/>
    </source>
</evidence>
<dbReference type="InterPro" id="IPR024079">
    <property type="entry name" value="MetalloPept_cat_dom_sf"/>
</dbReference>
<feature type="compositionally biased region" description="Low complexity" evidence="12">
    <location>
        <begin position="1018"/>
        <end position="1037"/>
    </location>
</feature>
<feature type="region of interest" description="Disordered" evidence="12">
    <location>
        <begin position="1008"/>
        <end position="1037"/>
    </location>
</feature>
<dbReference type="Pfam" id="PF22486">
    <property type="entry name" value="MATH_2"/>
    <property type="match status" value="3"/>
</dbReference>
<dbReference type="PROSITE" id="PS51864">
    <property type="entry name" value="ASTACIN"/>
    <property type="match status" value="8"/>
</dbReference>
<feature type="binding site" evidence="10">
    <location>
        <position position="2087"/>
    </location>
    <ligand>
        <name>Zn(2+)</name>
        <dbReference type="ChEBI" id="CHEBI:29105"/>
        <note>catalytic</note>
    </ligand>
</feature>
<feature type="domain" description="Peptidase M12A" evidence="14">
    <location>
        <begin position="3269"/>
        <end position="3461"/>
    </location>
</feature>
<feature type="domain" description="Peptidase M12A" evidence="14">
    <location>
        <begin position="1479"/>
        <end position="1680"/>
    </location>
</feature>
<feature type="binding site" evidence="10">
    <location>
        <position position="1576"/>
    </location>
    <ligand>
        <name>Zn(2+)</name>
        <dbReference type="ChEBI" id="CHEBI:29105"/>
        <note>catalytic</note>
    </ligand>
</feature>
<dbReference type="InterPro" id="IPR006026">
    <property type="entry name" value="Peptidase_Metallo"/>
</dbReference>
<feature type="domain" description="Peptidase M12A" evidence="14">
    <location>
        <begin position="119"/>
        <end position="178"/>
    </location>
</feature>
<dbReference type="SUPFAM" id="SSF49599">
    <property type="entry name" value="TRAF domain-like"/>
    <property type="match status" value="3"/>
</dbReference>
<feature type="binding site" evidence="10">
    <location>
        <position position="1580"/>
    </location>
    <ligand>
        <name>Zn(2+)</name>
        <dbReference type="ChEBI" id="CHEBI:29105"/>
        <note>catalytic</note>
    </ligand>
</feature>
<dbReference type="SUPFAM" id="SSF49899">
    <property type="entry name" value="Concanavalin A-like lectins/glucanases"/>
    <property type="match status" value="8"/>
</dbReference>
<keyword evidence="3 11" id="KW-0732">Signal</keyword>
<dbReference type="InterPro" id="IPR001506">
    <property type="entry name" value="Peptidase_M12A"/>
</dbReference>
<feature type="active site" evidence="10">
    <location>
        <position position="1577"/>
    </location>
</feature>
<keyword evidence="16" id="KW-1185">Reference proteome</keyword>
<feature type="domain" description="Peptidase M12A" evidence="14">
    <location>
        <begin position="600"/>
        <end position="793"/>
    </location>
</feature>
<feature type="active site" evidence="10">
    <location>
        <position position="690"/>
    </location>
</feature>
<evidence type="ECO:0007829" key="17">
    <source>
        <dbReference type="PeptideAtlas" id="A0A498LRF5"/>
    </source>
</evidence>
<evidence type="ECO:0000256" key="8">
    <source>
        <dbReference type="ARBA" id="ARBA00023157"/>
    </source>
</evidence>
<dbReference type="InterPro" id="IPR013320">
    <property type="entry name" value="ConA-like_dom_sf"/>
</dbReference>
<evidence type="ECO:0000259" key="14">
    <source>
        <dbReference type="PROSITE" id="PS51864"/>
    </source>
</evidence>
<dbReference type="InterPro" id="IPR000998">
    <property type="entry name" value="MAM_dom"/>
</dbReference>